<comment type="caution">
    <text evidence="1">The sequence shown here is derived from an EMBL/GenBank/DDBJ whole genome shotgun (WGS) entry which is preliminary data.</text>
</comment>
<gene>
    <name evidence="1" type="ORF">BN2614_LOCUS2</name>
</gene>
<evidence type="ECO:0000313" key="1">
    <source>
        <dbReference type="EMBL" id="VCX10442.1"/>
    </source>
</evidence>
<dbReference type="EMBL" id="CYRY02033524">
    <property type="protein sequence ID" value="VCX10442.1"/>
    <property type="molecule type" value="Genomic_DNA"/>
</dbReference>
<protein>
    <submittedName>
        <fullName evidence="1">Uncharacterized protein</fullName>
    </submittedName>
</protein>
<dbReference type="Proteomes" id="UP000269945">
    <property type="component" value="Unassembled WGS sequence"/>
</dbReference>
<reference evidence="1 2" key="1">
    <citation type="submission" date="2018-10" db="EMBL/GenBank/DDBJ databases">
        <authorList>
            <person name="Ekblom R."/>
            <person name="Jareborg N."/>
        </authorList>
    </citation>
    <scope>NUCLEOTIDE SEQUENCE [LARGE SCALE GENOMIC DNA]</scope>
    <source>
        <tissue evidence="1">Muscle</tissue>
    </source>
</reference>
<keyword evidence="2" id="KW-1185">Reference proteome</keyword>
<sequence>MLLFRCEAWGNAHLQPDALHTGVPSPPPRHLPSKERWFWKVEAVVSFQPLKTCQMRGKAKLRELTIFLCAEICSFIQPLSHLP</sequence>
<evidence type="ECO:0000313" key="2">
    <source>
        <dbReference type="Proteomes" id="UP000269945"/>
    </source>
</evidence>
<accession>A0A9X9M026</accession>
<proteinExistence type="predicted"/>
<organism evidence="1 2">
    <name type="scientific">Gulo gulo</name>
    <name type="common">Wolverine</name>
    <name type="synonym">Gluton</name>
    <dbReference type="NCBI Taxonomy" id="48420"/>
    <lineage>
        <taxon>Eukaryota</taxon>
        <taxon>Metazoa</taxon>
        <taxon>Chordata</taxon>
        <taxon>Craniata</taxon>
        <taxon>Vertebrata</taxon>
        <taxon>Euteleostomi</taxon>
        <taxon>Mammalia</taxon>
        <taxon>Eutheria</taxon>
        <taxon>Laurasiatheria</taxon>
        <taxon>Carnivora</taxon>
        <taxon>Caniformia</taxon>
        <taxon>Musteloidea</taxon>
        <taxon>Mustelidae</taxon>
        <taxon>Guloninae</taxon>
        <taxon>Gulo</taxon>
    </lineage>
</organism>
<name>A0A9X9M026_GULGU</name>
<dbReference type="AlphaFoldDB" id="A0A9X9M026"/>